<proteinExistence type="predicted"/>
<sequence length="340" mass="39253">MSSGSGRNDINSNHPPLLTISQAKERGMTDAIGDIFVQEQVKEIVKEHKDGVILSEIPKLYFEKYGRALVYQGQGKLSVALPGNVREIKLQLRGKNHFAFYTPDQHNHHNEETRYALNRNTSSNYPGDEFISEVNRVPLLKPRYFRSEQISDPDITTTTGINRKRNRGTIFHYHKKQERDESMMMYHRLDSRLERENADVKGIKYRRGIWNKQDMEMNSQPESLNGEYEIDIRHQNKKVLRSSNSESEIEPYIKMEFYQAGENLPSNNGHLRLVTDHELSFQEANGGCQPFDNSSSFMPMGCGFFYPSMPIAPTVQVLDDSSEWSPEELQEVLLQLLFSD</sequence>
<dbReference type="OrthoDB" id="2369071at2759"/>
<comment type="caution">
    <text evidence="1">The sequence shown here is derived from an EMBL/GenBank/DDBJ whole genome shotgun (WGS) entry which is preliminary data.</text>
</comment>
<reference evidence="1" key="1">
    <citation type="submission" date="2021-06" db="EMBL/GenBank/DDBJ databases">
        <authorList>
            <person name="Kallberg Y."/>
            <person name="Tangrot J."/>
            <person name="Rosling A."/>
        </authorList>
    </citation>
    <scope>NUCLEOTIDE SEQUENCE</scope>
    <source>
        <strain evidence="1">MT106</strain>
    </source>
</reference>
<name>A0A9N9GJD3_9GLOM</name>
<keyword evidence="2" id="KW-1185">Reference proteome</keyword>
<dbReference type="Gene3D" id="3.30.420.610">
    <property type="entry name" value="LOTUS domain-like"/>
    <property type="match status" value="1"/>
</dbReference>
<accession>A0A9N9GJD3</accession>
<gene>
    <name evidence="1" type="ORF">AGERDE_LOCUS9552</name>
</gene>
<dbReference type="InterPro" id="IPR041966">
    <property type="entry name" value="LOTUS-like"/>
</dbReference>
<dbReference type="AlphaFoldDB" id="A0A9N9GJD3"/>
<dbReference type="CDD" id="cd08824">
    <property type="entry name" value="LOTUS"/>
    <property type="match status" value="1"/>
</dbReference>
<organism evidence="1 2">
    <name type="scientific">Ambispora gerdemannii</name>
    <dbReference type="NCBI Taxonomy" id="144530"/>
    <lineage>
        <taxon>Eukaryota</taxon>
        <taxon>Fungi</taxon>
        <taxon>Fungi incertae sedis</taxon>
        <taxon>Mucoromycota</taxon>
        <taxon>Glomeromycotina</taxon>
        <taxon>Glomeromycetes</taxon>
        <taxon>Archaeosporales</taxon>
        <taxon>Ambisporaceae</taxon>
        <taxon>Ambispora</taxon>
    </lineage>
</organism>
<dbReference type="EMBL" id="CAJVPL010002435">
    <property type="protein sequence ID" value="CAG8610187.1"/>
    <property type="molecule type" value="Genomic_DNA"/>
</dbReference>
<dbReference type="Proteomes" id="UP000789831">
    <property type="component" value="Unassembled WGS sequence"/>
</dbReference>
<evidence type="ECO:0000313" key="2">
    <source>
        <dbReference type="Proteomes" id="UP000789831"/>
    </source>
</evidence>
<protein>
    <submittedName>
        <fullName evidence="1">3946_t:CDS:1</fullName>
    </submittedName>
</protein>
<evidence type="ECO:0000313" key="1">
    <source>
        <dbReference type="EMBL" id="CAG8610187.1"/>
    </source>
</evidence>